<feature type="transmembrane region" description="Helical" evidence="5">
    <location>
        <begin position="101"/>
        <end position="127"/>
    </location>
</feature>
<evidence type="ECO:0000256" key="2">
    <source>
        <dbReference type="ARBA" id="ARBA00022692"/>
    </source>
</evidence>
<dbReference type="CDD" id="cd17321">
    <property type="entry name" value="MFS_MMR_MDR_like"/>
    <property type="match status" value="1"/>
</dbReference>
<evidence type="ECO:0000313" key="8">
    <source>
        <dbReference type="Proteomes" id="UP000295097"/>
    </source>
</evidence>
<evidence type="ECO:0000256" key="5">
    <source>
        <dbReference type="SAM" id="Phobius"/>
    </source>
</evidence>
<dbReference type="SUPFAM" id="SSF103473">
    <property type="entry name" value="MFS general substrate transporter"/>
    <property type="match status" value="1"/>
</dbReference>
<gene>
    <name evidence="7" type="ORF">EDC90_102936</name>
</gene>
<evidence type="ECO:0000259" key="6">
    <source>
        <dbReference type="PROSITE" id="PS50850"/>
    </source>
</evidence>
<keyword evidence="4 5" id="KW-0472">Membrane</keyword>
<evidence type="ECO:0000256" key="1">
    <source>
        <dbReference type="ARBA" id="ARBA00004141"/>
    </source>
</evidence>
<dbReference type="PANTHER" id="PTHR42718">
    <property type="entry name" value="MAJOR FACILITATOR SUPERFAMILY MULTIDRUG TRANSPORTER MFSC"/>
    <property type="match status" value="1"/>
</dbReference>
<name>A0A4R3NIL3_9HYPH</name>
<dbReference type="PANTHER" id="PTHR42718:SF49">
    <property type="entry name" value="EXPORT PROTEIN"/>
    <property type="match status" value="1"/>
</dbReference>
<dbReference type="GO" id="GO:0016020">
    <property type="term" value="C:membrane"/>
    <property type="evidence" value="ECO:0007669"/>
    <property type="project" value="UniProtKB-SubCell"/>
</dbReference>
<comment type="subcellular location">
    <subcellularLocation>
        <location evidence="1">Membrane</location>
        <topology evidence="1">Multi-pass membrane protein</topology>
    </subcellularLocation>
</comment>
<comment type="caution">
    <text evidence="7">The sequence shown here is derived from an EMBL/GenBank/DDBJ whole genome shotgun (WGS) entry which is preliminary data.</text>
</comment>
<protein>
    <submittedName>
        <fullName evidence="7">EmrB/QacA subfamily drug resistance transporter</fullName>
    </submittedName>
</protein>
<dbReference type="EMBL" id="SMAR01000029">
    <property type="protein sequence ID" value="TCT34835.1"/>
    <property type="molecule type" value="Genomic_DNA"/>
</dbReference>
<sequence>MMAIPNRWLVLAAMTGSLSMVLLDQTVVSVALPTIASDLHLGPTQQQWIINAYLLTLSALVALCSRLGDKFGGVTLFRLGVIVFFLGSAGCGLAPDTDMGGAWIIGFRLVQGAGAAMMMPVSAAIVLSVFDKSESGRAMAIYGGIGQLFLALGPLVGGFLTEYVSWRAVFWLNIPVGAVVLFLVFVAKPPDRQAPDTYVSLRNAAFLVFGIATTVFALQQGAHWGWLSASTLIAIAAGLASCAAFAVLSLRVRRPLVNLRLLGDIGFASDLFIAFFVRFSLLSVSLYFAMYLQDVLGLPASRAGLLMLPMVVPQIIGSQVSGWTYDRLGVRTPTLTGLALCICGLAWWSFALTTRQYHLLIPAMILSGFAFGLTLSAPGTDALAREPGELRNQASGMLLTFRQVGGALGVAIIGAIILHLSPQATRAPDPQTSADAISAGFAALAVVAVVVAILSFLLLPRTGGRTGSQLP</sequence>
<evidence type="ECO:0000256" key="4">
    <source>
        <dbReference type="ARBA" id="ARBA00023136"/>
    </source>
</evidence>
<keyword evidence="2 5" id="KW-0812">Transmembrane</keyword>
<dbReference type="PRINTS" id="PR01036">
    <property type="entry name" value="TCRTETB"/>
</dbReference>
<feature type="transmembrane region" description="Helical" evidence="5">
    <location>
        <begin position="328"/>
        <end position="350"/>
    </location>
</feature>
<dbReference type="Gene3D" id="1.20.1720.10">
    <property type="entry name" value="Multidrug resistance protein D"/>
    <property type="match status" value="1"/>
</dbReference>
<reference evidence="7 8" key="1">
    <citation type="submission" date="2019-03" db="EMBL/GenBank/DDBJ databases">
        <title>Freshwater and sediment microbial communities from various areas in North America, analyzing microbe dynamics in response to fracking.</title>
        <authorList>
            <person name="Lamendella R."/>
        </authorList>
    </citation>
    <scope>NUCLEOTIDE SEQUENCE [LARGE SCALE GENOMIC DNA]</scope>
    <source>
        <strain evidence="7 8">175.2</strain>
    </source>
</reference>
<evidence type="ECO:0000313" key="7">
    <source>
        <dbReference type="EMBL" id="TCT34835.1"/>
    </source>
</evidence>
<keyword evidence="3 5" id="KW-1133">Transmembrane helix</keyword>
<feature type="transmembrane region" description="Helical" evidence="5">
    <location>
        <begin position="437"/>
        <end position="459"/>
    </location>
</feature>
<dbReference type="RefSeq" id="WP_132313358.1">
    <property type="nucleotide sequence ID" value="NZ_SMAR01000029.1"/>
</dbReference>
<dbReference type="Proteomes" id="UP000295097">
    <property type="component" value="Unassembled WGS sequence"/>
</dbReference>
<feature type="transmembrane region" description="Helical" evidence="5">
    <location>
        <begin position="356"/>
        <end position="375"/>
    </location>
</feature>
<feature type="transmembrane region" description="Helical" evidence="5">
    <location>
        <begin position="271"/>
        <end position="290"/>
    </location>
</feature>
<proteinExistence type="predicted"/>
<keyword evidence="8" id="KW-1185">Reference proteome</keyword>
<organism evidence="7 8">
    <name type="scientific">Martelella mediterranea</name>
    <dbReference type="NCBI Taxonomy" id="293089"/>
    <lineage>
        <taxon>Bacteria</taxon>
        <taxon>Pseudomonadati</taxon>
        <taxon>Pseudomonadota</taxon>
        <taxon>Alphaproteobacteria</taxon>
        <taxon>Hyphomicrobiales</taxon>
        <taxon>Aurantimonadaceae</taxon>
        <taxon>Martelella</taxon>
    </lineage>
</organism>
<dbReference type="InterPro" id="IPR036259">
    <property type="entry name" value="MFS_trans_sf"/>
</dbReference>
<dbReference type="AlphaFoldDB" id="A0A4R3NIL3"/>
<dbReference type="GO" id="GO:0022857">
    <property type="term" value="F:transmembrane transporter activity"/>
    <property type="evidence" value="ECO:0007669"/>
    <property type="project" value="InterPro"/>
</dbReference>
<feature type="transmembrane region" description="Helical" evidence="5">
    <location>
        <begin position="396"/>
        <end position="417"/>
    </location>
</feature>
<feature type="transmembrane region" description="Helical" evidence="5">
    <location>
        <begin position="199"/>
        <end position="218"/>
    </location>
</feature>
<dbReference type="InterPro" id="IPR020846">
    <property type="entry name" value="MFS_dom"/>
</dbReference>
<evidence type="ECO:0000256" key="3">
    <source>
        <dbReference type="ARBA" id="ARBA00022989"/>
    </source>
</evidence>
<dbReference type="PROSITE" id="PS50850">
    <property type="entry name" value="MFS"/>
    <property type="match status" value="1"/>
</dbReference>
<feature type="transmembrane region" description="Helical" evidence="5">
    <location>
        <begin position="76"/>
        <end position="95"/>
    </location>
</feature>
<feature type="transmembrane region" description="Helical" evidence="5">
    <location>
        <begin position="224"/>
        <end position="250"/>
    </location>
</feature>
<feature type="domain" description="Major facilitator superfamily (MFS) profile" evidence="6">
    <location>
        <begin position="10"/>
        <end position="463"/>
    </location>
</feature>
<dbReference type="InterPro" id="IPR011701">
    <property type="entry name" value="MFS"/>
</dbReference>
<feature type="transmembrane region" description="Helical" evidence="5">
    <location>
        <begin position="139"/>
        <end position="160"/>
    </location>
</feature>
<dbReference type="OrthoDB" id="2414439at2"/>
<dbReference type="Pfam" id="PF07690">
    <property type="entry name" value="MFS_1"/>
    <property type="match status" value="1"/>
</dbReference>
<dbReference type="Gene3D" id="1.20.1250.20">
    <property type="entry name" value="MFS general substrate transporter like domains"/>
    <property type="match status" value="1"/>
</dbReference>
<feature type="transmembrane region" description="Helical" evidence="5">
    <location>
        <begin position="166"/>
        <end position="187"/>
    </location>
</feature>
<accession>A0A4R3NIL3</accession>
<feature type="transmembrane region" description="Helical" evidence="5">
    <location>
        <begin position="47"/>
        <end position="64"/>
    </location>
</feature>